<evidence type="ECO:0000313" key="2">
    <source>
        <dbReference type="EMBL" id="JAS38519.1"/>
    </source>
</evidence>
<dbReference type="EMBL" id="GECZ01031250">
    <property type="protein sequence ID" value="JAS38519.1"/>
    <property type="molecule type" value="Transcribed_RNA"/>
</dbReference>
<accession>A0A1B6EKR4</accession>
<dbReference type="AlphaFoldDB" id="A0A1B6EKR4"/>
<organism evidence="2">
    <name type="scientific">Cuerna arida</name>
    <dbReference type="NCBI Taxonomy" id="1464854"/>
    <lineage>
        <taxon>Eukaryota</taxon>
        <taxon>Metazoa</taxon>
        <taxon>Ecdysozoa</taxon>
        <taxon>Arthropoda</taxon>
        <taxon>Hexapoda</taxon>
        <taxon>Insecta</taxon>
        <taxon>Pterygota</taxon>
        <taxon>Neoptera</taxon>
        <taxon>Paraneoptera</taxon>
        <taxon>Hemiptera</taxon>
        <taxon>Auchenorrhyncha</taxon>
        <taxon>Membracoidea</taxon>
        <taxon>Cicadellidae</taxon>
        <taxon>Cicadellinae</taxon>
        <taxon>Proconiini</taxon>
        <taxon>Cuerna</taxon>
    </lineage>
</organism>
<feature type="non-terminal residue" evidence="2">
    <location>
        <position position="141"/>
    </location>
</feature>
<feature type="region of interest" description="Disordered" evidence="1">
    <location>
        <begin position="100"/>
        <end position="141"/>
    </location>
</feature>
<reference evidence="2" key="1">
    <citation type="submission" date="2015-11" db="EMBL/GenBank/DDBJ databases">
        <title>De novo transcriptome assembly of four potential Pierce s Disease insect vectors from Arizona vineyards.</title>
        <authorList>
            <person name="Tassone E.E."/>
        </authorList>
    </citation>
    <scope>NUCLEOTIDE SEQUENCE</scope>
</reference>
<protein>
    <submittedName>
        <fullName evidence="2">Uncharacterized protein</fullName>
    </submittedName>
</protein>
<name>A0A1B6EKR4_9HEMI</name>
<feature type="region of interest" description="Disordered" evidence="1">
    <location>
        <begin position="32"/>
        <end position="62"/>
    </location>
</feature>
<feature type="non-terminal residue" evidence="2">
    <location>
        <position position="1"/>
    </location>
</feature>
<proteinExistence type="predicted"/>
<sequence length="141" mass="15332">PQGKLRATHYVSDGWGYRTVEPGQPVELFLHEHHEHHEAANENSGDESTSDHNHHHEGKLTPWEDLYFPRGCGFGGGNDTRPQFNGTSCNCTSISAGFPRPPHRPGGIHKPGILGPGGDHTHRPGLPGVHRPDGHPSFPGI</sequence>
<evidence type="ECO:0000256" key="1">
    <source>
        <dbReference type="SAM" id="MobiDB-lite"/>
    </source>
</evidence>
<gene>
    <name evidence="2" type="ORF">g.4796</name>
</gene>